<keyword evidence="4" id="KW-1185">Reference proteome</keyword>
<evidence type="ECO:0000256" key="2">
    <source>
        <dbReference type="SAM" id="Phobius"/>
    </source>
</evidence>
<reference evidence="3 4" key="1">
    <citation type="submission" date="2024-01" db="EMBL/GenBank/DDBJ databases">
        <title>novel species in genus Adlercreutzia.</title>
        <authorList>
            <person name="Liu X."/>
        </authorList>
    </citation>
    <scope>NUCLEOTIDE SEQUENCE [LARGE SCALE GENOMIC DNA]</scope>
    <source>
        <strain evidence="3 4">R22</strain>
    </source>
</reference>
<evidence type="ECO:0000313" key="3">
    <source>
        <dbReference type="EMBL" id="MEC4293870.1"/>
    </source>
</evidence>
<dbReference type="EMBL" id="JAYMFH010000001">
    <property type="protein sequence ID" value="MEC4293870.1"/>
    <property type="molecule type" value="Genomic_DNA"/>
</dbReference>
<feature type="region of interest" description="Disordered" evidence="1">
    <location>
        <begin position="377"/>
        <end position="399"/>
    </location>
</feature>
<dbReference type="RefSeq" id="WP_326438427.1">
    <property type="nucleotide sequence ID" value="NZ_JAYMFH010000001.1"/>
</dbReference>
<evidence type="ECO:0000256" key="1">
    <source>
        <dbReference type="SAM" id="MobiDB-lite"/>
    </source>
</evidence>
<feature type="compositionally biased region" description="Polar residues" evidence="1">
    <location>
        <begin position="118"/>
        <end position="127"/>
    </location>
</feature>
<comment type="caution">
    <text evidence="3">The sequence shown here is derived from an EMBL/GenBank/DDBJ whole genome shotgun (WGS) entry which is preliminary data.</text>
</comment>
<keyword evidence="2" id="KW-0472">Membrane</keyword>
<evidence type="ECO:0000313" key="4">
    <source>
        <dbReference type="Proteomes" id="UP001343724"/>
    </source>
</evidence>
<sequence length="399" mass="40662">MGRSGGGGFSGGGRSGGGFGSGGGRITGGFSGGSGFGGGRSGGPGSGPRSGGFGGYPGGYYGGGFGGGSFWGGFLGGLMGSSRSGGGGSVPPQMPQSPQQPGSGGPLQPGPGGSHQPNNASSGSQQGKAPGSGCGTVFIIVAAFFLVVLLVVALGSGGCSASSVPASTVDREPLPAGSVNLTGYYTDADGDWIHNPAILEKGMRHFYEETGIQPYVYILPNGQTTSYEQLQKIADEQYDKLFTDEAHLLVVFCDTGNGRFNAAYTLGNLGGSVMDEEAFQILMANFRLAYDNASTDEGVFADAFSDTADRIMTVTPSPVVPLAICGTVLIVAAIAFVVVRNRRLAQQREAERMEQILNTPLETFGDSSLADLEKKYADASSAPPVTSAKLISDDPIQRS</sequence>
<proteinExistence type="predicted"/>
<organism evidence="3 4">
    <name type="scientific">Adlercreutzia shanghongiae</name>
    <dbReference type="NCBI Taxonomy" id="3111773"/>
    <lineage>
        <taxon>Bacteria</taxon>
        <taxon>Bacillati</taxon>
        <taxon>Actinomycetota</taxon>
        <taxon>Coriobacteriia</taxon>
        <taxon>Eggerthellales</taxon>
        <taxon>Eggerthellaceae</taxon>
        <taxon>Adlercreutzia</taxon>
    </lineage>
</organism>
<feature type="region of interest" description="Disordered" evidence="1">
    <location>
        <begin position="1"/>
        <end position="50"/>
    </location>
</feature>
<feature type="compositionally biased region" description="Gly residues" evidence="1">
    <location>
        <begin position="102"/>
        <end position="113"/>
    </location>
</feature>
<accession>A0ABU6IW14</accession>
<gene>
    <name evidence="3" type="ORF">VJ920_00925</name>
</gene>
<dbReference type="Proteomes" id="UP001343724">
    <property type="component" value="Unassembled WGS sequence"/>
</dbReference>
<protein>
    <recommendedName>
        <fullName evidence="5">TPM domain-containing protein</fullName>
    </recommendedName>
</protein>
<keyword evidence="2" id="KW-0812">Transmembrane</keyword>
<keyword evidence="2" id="KW-1133">Transmembrane helix</keyword>
<feature type="transmembrane region" description="Helical" evidence="2">
    <location>
        <begin position="319"/>
        <end position="339"/>
    </location>
</feature>
<feature type="transmembrane region" description="Helical" evidence="2">
    <location>
        <begin position="134"/>
        <end position="155"/>
    </location>
</feature>
<feature type="region of interest" description="Disordered" evidence="1">
    <location>
        <begin position="82"/>
        <end position="128"/>
    </location>
</feature>
<name>A0ABU6IW14_9ACTN</name>
<evidence type="ECO:0008006" key="5">
    <source>
        <dbReference type="Google" id="ProtNLM"/>
    </source>
</evidence>